<protein>
    <submittedName>
        <fullName evidence="2">Quinol monooxygenase YgiN</fullName>
    </submittedName>
</protein>
<keyword evidence="2" id="KW-0560">Oxidoreductase</keyword>
<dbReference type="Pfam" id="PF03992">
    <property type="entry name" value="ABM"/>
    <property type="match status" value="1"/>
</dbReference>
<organism evidence="2 3">
    <name type="scientific">Lacrimispora sphenoides JCM 1415</name>
    <dbReference type="NCBI Taxonomy" id="1297793"/>
    <lineage>
        <taxon>Bacteria</taxon>
        <taxon>Bacillati</taxon>
        <taxon>Bacillota</taxon>
        <taxon>Clostridia</taxon>
        <taxon>Lachnospirales</taxon>
        <taxon>Lachnospiraceae</taxon>
        <taxon>Lacrimispora</taxon>
    </lineage>
</organism>
<dbReference type="InterPro" id="IPR050744">
    <property type="entry name" value="AI-2_Isomerase_LsrG"/>
</dbReference>
<dbReference type="Gene3D" id="3.30.70.100">
    <property type="match status" value="1"/>
</dbReference>
<dbReference type="SUPFAM" id="SSF54909">
    <property type="entry name" value="Dimeric alpha+beta barrel"/>
    <property type="match status" value="1"/>
</dbReference>
<dbReference type="PANTHER" id="PTHR33336:SF15">
    <property type="entry name" value="ABM DOMAIN-CONTAINING PROTEIN"/>
    <property type="match status" value="1"/>
</dbReference>
<dbReference type="RefSeq" id="WP_054791575.1">
    <property type="nucleotide sequence ID" value="NZ_LT630003.1"/>
</dbReference>
<dbReference type="InterPro" id="IPR007138">
    <property type="entry name" value="ABM_dom"/>
</dbReference>
<keyword evidence="2" id="KW-0503">Monooxygenase</keyword>
<dbReference type="PROSITE" id="PS51725">
    <property type="entry name" value="ABM"/>
    <property type="match status" value="1"/>
</dbReference>
<proteinExistence type="predicted"/>
<evidence type="ECO:0000259" key="1">
    <source>
        <dbReference type="PROSITE" id="PS51725"/>
    </source>
</evidence>
<evidence type="ECO:0000313" key="2">
    <source>
        <dbReference type="EMBL" id="SET84289.1"/>
    </source>
</evidence>
<dbReference type="Proteomes" id="UP000198970">
    <property type="component" value="Chromosome I"/>
</dbReference>
<keyword evidence="3" id="KW-1185">Reference proteome</keyword>
<dbReference type="EMBL" id="LT630003">
    <property type="protein sequence ID" value="SET84289.1"/>
    <property type="molecule type" value="Genomic_DNA"/>
</dbReference>
<evidence type="ECO:0000313" key="3">
    <source>
        <dbReference type="Proteomes" id="UP000198970"/>
    </source>
</evidence>
<dbReference type="InterPro" id="IPR011008">
    <property type="entry name" value="Dimeric_a/b-barrel"/>
</dbReference>
<feature type="domain" description="ABM" evidence="1">
    <location>
        <begin position="2"/>
        <end position="92"/>
    </location>
</feature>
<sequence length="96" mass="11099">MIKVVAENFIKSEKVEEFIVLAKQLVQDTRQNDAGCIRYELLQDIKDPQLLTILEEWEDQEALNKHMAAKHFKEAIALFADLVEKPGNINLYKTLV</sequence>
<dbReference type="PANTHER" id="PTHR33336">
    <property type="entry name" value="QUINOL MONOOXYGENASE YGIN-RELATED"/>
    <property type="match status" value="1"/>
</dbReference>
<gene>
    <name evidence="2" type="ORF">SAMN02745906_2345</name>
</gene>
<accession>A0ABY1CA47</accession>
<name>A0ABY1CA47_9FIRM</name>
<dbReference type="GO" id="GO:0004497">
    <property type="term" value="F:monooxygenase activity"/>
    <property type="evidence" value="ECO:0007669"/>
    <property type="project" value="UniProtKB-KW"/>
</dbReference>
<reference evidence="2 3" key="1">
    <citation type="submission" date="2016-10" db="EMBL/GenBank/DDBJ databases">
        <authorList>
            <person name="Varghese N."/>
            <person name="Submissions S."/>
        </authorList>
    </citation>
    <scope>NUCLEOTIDE SEQUENCE [LARGE SCALE GENOMIC DNA]</scope>
    <source>
        <strain evidence="2 3">ATCC 19403</strain>
    </source>
</reference>